<dbReference type="EMBL" id="NIDE01000002">
    <property type="protein sequence ID" value="OWK45303.1"/>
    <property type="molecule type" value="Genomic_DNA"/>
</dbReference>
<protein>
    <submittedName>
        <fullName evidence="1">Uncharacterized protein</fullName>
    </submittedName>
</protein>
<accession>A0A225DW82</accession>
<sequence>MAPSEVVVRGVTVRAGDRVRLRPRRRADIMDIALDGKVATIEAIEQDFEGNIHFAVTVDDDPGRDLGVARQIAHRFFFRANEVEPFSPPAENG</sequence>
<comment type="caution">
    <text evidence="1">The sequence shown here is derived from an EMBL/GenBank/DDBJ whole genome shotgun (WGS) entry which is preliminary data.</text>
</comment>
<reference evidence="2" key="1">
    <citation type="submission" date="2017-06" db="EMBL/GenBank/DDBJ databases">
        <title>Genome analysis of Fimbriiglobus ruber SP5, the first member of the order Planctomycetales with confirmed chitinolytic capability.</title>
        <authorList>
            <person name="Ravin N.V."/>
            <person name="Rakitin A.L."/>
            <person name="Ivanova A.A."/>
            <person name="Beletsky A.V."/>
            <person name="Kulichevskaya I.S."/>
            <person name="Mardanov A.V."/>
            <person name="Dedysh S.N."/>
        </authorList>
    </citation>
    <scope>NUCLEOTIDE SEQUENCE [LARGE SCALE GENOMIC DNA]</scope>
    <source>
        <strain evidence="2">SP5</strain>
    </source>
</reference>
<gene>
    <name evidence="1" type="ORF">FRUB_01634</name>
</gene>
<dbReference type="AlphaFoldDB" id="A0A225DW82"/>
<organism evidence="1 2">
    <name type="scientific">Fimbriiglobus ruber</name>
    <dbReference type="NCBI Taxonomy" id="1908690"/>
    <lineage>
        <taxon>Bacteria</taxon>
        <taxon>Pseudomonadati</taxon>
        <taxon>Planctomycetota</taxon>
        <taxon>Planctomycetia</taxon>
        <taxon>Gemmatales</taxon>
        <taxon>Gemmataceae</taxon>
        <taxon>Fimbriiglobus</taxon>
    </lineage>
</organism>
<name>A0A225DW82_9BACT</name>
<dbReference type="Proteomes" id="UP000214646">
    <property type="component" value="Unassembled WGS sequence"/>
</dbReference>
<keyword evidence="2" id="KW-1185">Reference proteome</keyword>
<evidence type="ECO:0000313" key="1">
    <source>
        <dbReference type="EMBL" id="OWK45303.1"/>
    </source>
</evidence>
<evidence type="ECO:0000313" key="2">
    <source>
        <dbReference type="Proteomes" id="UP000214646"/>
    </source>
</evidence>
<proteinExistence type="predicted"/>